<organism evidence="2 3">
    <name type="scientific">Kluyvera sichuanensis</name>
    <dbReference type="NCBI Taxonomy" id="2725494"/>
    <lineage>
        <taxon>Bacteria</taxon>
        <taxon>Pseudomonadati</taxon>
        <taxon>Pseudomonadota</taxon>
        <taxon>Gammaproteobacteria</taxon>
        <taxon>Enterobacterales</taxon>
        <taxon>Enterobacteriaceae</taxon>
        <taxon>Kluyvera</taxon>
    </lineage>
</organism>
<dbReference type="SUPFAM" id="SSF69118">
    <property type="entry name" value="AhpD-like"/>
    <property type="match status" value="1"/>
</dbReference>
<dbReference type="PANTHER" id="PTHR33570:SF2">
    <property type="entry name" value="CARBOXYMUCONOLACTONE DECARBOXYLASE-LIKE DOMAIN-CONTAINING PROTEIN"/>
    <property type="match status" value="1"/>
</dbReference>
<protein>
    <submittedName>
        <fullName evidence="2">4-carboxymuconolactone decarboxylase</fullName>
    </submittedName>
</protein>
<evidence type="ECO:0000259" key="1">
    <source>
        <dbReference type="Pfam" id="PF02627"/>
    </source>
</evidence>
<evidence type="ECO:0000313" key="3">
    <source>
        <dbReference type="Proteomes" id="UP000607331"/>
    </source>
</evidence>
<dbReference type="InterPro" id="IPR029032">
    <property type="entry name" value="AhpD-like"/>
</dbReference>
<dbReference type="Pfam" id="PF02627">
    <property type="entry name" value="CMD"/>
    <property type="match status" value="2"/>
</dbReference>
<dbReference type="InterPro" id="IPR003779">
    <property type="entry name" value="CMD-like"/>
</dbReference>
<keyword evidence="3" id="KW-1185">Reference proteome</keyword>
<dbReference type="PANTHER" id="PTHR33570">
    <property type="entry name" value="4-CARBOXYMUCONOLACTONE DECARBOXYLASE FAMILY PROTEIN"/>
    <property type="match status" value="1"/>
</dbReference>
<evidence type="ECO:0000313" key="2">
    <source>
        <dbReference type="EMBL" id="MBC1184302.1"/>
    </source>
</evidence>
<dbReference type="InterPro" id="IPR052512">
    <property type="entry name" value="4CMD/NDH-1_regulator"/>
</dbReference>
<dbReference type="EMBL" id="JABBJF010000001">
    <property type="protein sequence ID" value="MBC1184302.1"/>
    <property type="molecule type" value="Genomic_DNA"/>
</dbReference>
<proteinExistence type="predicted"/>
<name>A0ABR6RME0_9ENTR</name>
<feature type="domain" description="Carboxymuconolactone decarboxylase-like" evidence="1">
    <location>
        <begin position="121"/>
        <end position="205"/>
    </location>
</feature>
<dbReference type="Proteomes" id="UP000607331">
    <property type="component" value="Unassembled WGS sequence"/>
</dbReference>
<gene>
    <name evidence="2" type="ORF">HII27_01065</name>
</gene>
<comment type="caution">
    <text evidence="2">The sequence shown here is derived from an EMBL/GenBank/DDBJ whole genome shotgun (WGS) entry which is preliminary data.</text>
</comment>
<sequence length="214" mass="22625">MQNPLNDRQQAMIPIAALTACGDMTRLTTALHEGLDAGLTVNEIKEVLVQLYAYCGFPRSLNGLGCFMSVMNARQAQGIVDDEGKASTPAAAGWDSLAAGRDTQTALVGRTVSGPLFDFAPAIDTYLKAHLFGDIFQRDVLDWPARELATISALAAIPGAESQLKSHFAISHHNGITSEQLQAFIAVLSATCSSDMAANANAVLAQFLAETAKS</sequence>
<dbReference type="Gene3D" id="1.20.1290.10">
    <property type="entry name" value="AhpD-like"/>
    <property type="match status" value="1"/>
</dbReference>
<accession>A0ABR6RME0</accession>
<feature type="domain" description="Carboxymuconolactone decarboxylase-like" evidence="1">
    <location>
        <begin position="3"/>
        <end position="65"/>
    </location>
</feature>
<reference evidence="2 3" key="1">
    <citation type="submission" date="2020-04" db="EMBL/GenBank/DDBJ databases">
        <title>The draft genome of Kluyvera sichuanensis strain SCKS090646.</title>
        <authorList>
            <person name="Wei L."/>
            <person name="Liu L."/>
            <person name="Feng Y."/>
            <person name="Zong Z."/>
        </authorList>
    </citation>
    <scope>NUCLEOTIDE SEQUENCE [LARGE SCALE GENOMIC DNA]</scope>
    <source>
        <strain evidence="2 3">090646</strain>
    </source>
</reference>